<dbReference type="EMBL" id="JAACFV010000015">
    <property type="protein sequence ID" value="KAF7512024.1"/>
    <property type="molecule type" value="Genomic_DNA"/>
</dbReference>
<accession>A0A8H7APM7</accession>
<comment type="caution">
    <text evidence="1">The sequence shown here is derived from an EMBL/GenBank/DDBJ whole genome shotgun (WGS) entry which is preliminary data.</text>
</comment>
<dbReference type="Proteomes" id="UP000606974">
    <property type="component" value="Unassembled WGS sequence"/>
</dbReference>
<dbReference type="AlphaFoldDB" id="A0A8H7APM7"/>
<organism evidence="1 2">
    <name type="scientific">Endocarpon pusillum</name>
    <dbReference type="NCBI Taxonomy" id="364733"/>
    <lineage>
        <taxon>Eukaryota</taxon>
        <taxon>Fungi</taxon>
        <taxon>Dikarya</taxon>
        <taxon>Ascomycota</taxon>
        <taxon>Pezizomycotina</taxon>
        <taxon>Eurotiomycetes</taxon>
        <taxon>Chaetothyriomycetidae</taxon>
        <taxon>Verrucariales</taxon>
        <taxon>Verrucariaceae</taxon>
        <taxon>Endocarpon</taxon>
    </lineage>
</organism>
<sequence>MIEAAMKELPRDCLHVKTKVNALTRSKNGSCDALYKRERKKLRPRNRATYGHQALELLNKTATHKETSILSGFKTDKHVAILHSIYLLCQRDVLLGLSGTMSQSHRFWPHLRSKPARRCALHTG</sequence>
<evidence type="ECO:0000313" key="2">
    <source>
        <dbReference type="Proteomes" id="UP000606974"/>
    </source>
</evidence>
<proteinExistence type="predicted"/>
<evidence type="ECO:0000313" key="1">
    <source>
        <dbReference type="EMBL" id="KAF7512024.1"/>
    </source>
</evidence>
<reference evidence="1" key="1">
    <citation type="submission" date="2020-02" db="EMBL/GenBank/DDBJ databases">
        <authorList>
            <person name="Palmer J.M."/>
        </authorList>
    </citation>
    <scope>NUCLEOTIDE SEQUENCE</scope>
    <source>
        <strain evidence="1">EPUS1.4</strain>
        <tissue evidence="1">Thallus</tissue>
    </source>
</reference>
<keyword evidence="2" id="KW-1185">Reference proteome</keyword>
<dbReference type="OrthoDB" id="5977668at2759"/>
<gene>
    <name evidence="1" type="ORF">GJ744_002737</name>
</gene>
<protein>
    <submittedName>
        <fullName evidence="1">Uncharacterized protein</fullName>
    </submittedName>
</protein>
<name>A0A8H7APM7_9EURO</name>